<reference evidence="8 9" key="1">
    <citation type="submission" date="2020-04" db="EMBL/GenBank/DDBJ databases">
        <title>Massilia sp. RP-1-19 isolated from soil.</title>
        <authorList>
            <person name="Dahal R.H."/>
        </authorList>
    </citation>
    <scope>NUCLEOTIDE SEQUENCE [LARGE SCALE GENOMIC DNA]</scope>
    <source>
        <strain evidence="8 9">RP-1-19</strain>
    </source>
</reference>
<dbReference type="InterPro" id="IPR051907">
    <property type="entry name" value="DoxX-like_oxidoreductase"/>
</dbReference>
<gene>
    <name evidence="8" type="ORF">HHL21_16400</name>
</gene>
<dbReference type="EMBL" id="JABBGG010000009">
    <property type="protein sequence ID" value="NML62628.1"/>
    <property type="molecule type" value="Genomic_DNA"/>
</dbReference>
<name>A0A848HV77_9BURK</name>
<protein>
    <submittedName>
        <fullName evidence="8">DoxX family protein</fullName>
    </submittedName>
</protein>
<evidence type="ECO:0000256" key="5">
    <source>
        <dbReference type="ARBA" id="ARBA00022989"/>
    </source>
</evidence>
<feature type="transmembrane region" description="Helical" evidence="7">
    <location>
        <begin position="77"/>
        <end position="95"/>
    </location>
</feature>
<keyword evidence="3" id="KW-1003">Cell membrane</keyword>
<evidence type="ECO:0000256" key="3">
    <source>
        <dbReference type="ARBA" id="ARBA00022475"/>
    </source>
</evidence>
<evidence type="ECO:0000256" key="4">
    <source>
        <dbReference type="ARBA" id="ARBA00022692"/>
    </source>
</evidence>
<evidence type="ECO:0000313" key="9">
    <source>
        <dbReference type="Proteomes" id="UP000583752"/>
    </source>
</evidence>
<dbReference type="Pfam" id="PF07681">
    <property type="entry name" value="DoxX"/>
    <property type="match status" value="1"/>
</dbReference>
<evidence type="ECO:0000256" key="2">
    <source>
        <dbReference type="ARBA" id="ARBA00006679"/>
    </source>
</evidence>
<evidence type="ECO:0000256" key="1">
    <source>
        <dbReference type="ARBA" id="ARBA00004651"/>
    </source>
</evidence>
<sequence length="140" mass="14451">MQTTVTTTSNDDLGKLVIRAAVALMVLLHGISKLTGGIDGITGMVTNAGLPAILAYGVYVGEVIAPILVLIGLWTRAAAVVMVINMVVAIVLAHMGDLAKMNDMGGWALELQGMFLFGAIAVALLGAGRYSIGGINGKWN</sequence>
<comment type="subcellular location">
    <subcellularLocation>
        <location evidence="1">Cell membrane</location>
        <topology evidence="1">Multi-pass membrane protein</topology>
    </subcellularLocation>
</comment>
<keyword evidence="6 7" id="KW-0472">Membrane</keyword>
<evidence type="ECO:0000313" key="8">
    <source>
        <dbReference type="EMBL" id="NML62628.1"/>
    </source>
</evidence>
<comment type="caution">
    <text evidence="8">The sequence shown here is derived from an EMBL/GenBank/DDBJ whole genome shotgun (WGS) entry which is preliminary data.</text>
</comment>
<dbReference type="RefSeq" id="WP_169467777.1">
    <property type="nucleotide sequence ID" value="NZ_JABBGG010000009.1"/>
</dbReference>
<dbReference type="GO" id="GO:0005886">
    <property type="term" value="C:plasma membrane"/>
    <property type="evidence" value="ECO:0007669"/>
    <property type="project" value="UniProtKB-SubCell"/>
</dbReference>
<dbReference type="PANTHER" id="PTHR33452">
    <property type="entry name" value="OXIDOREDUCTASE CATD-RELATED"/>
    <property type="match status" value="1"/>
</dbReference>
<keyword evidence="9" id="KW-1185">Reference proteome</keyword>
<dbReference type="InterPro" id="IPR032808">
    <property type="entry name" value="DoxX"/>
</dbReference>
<accession>A0A848HV77</accession>
<evidence type="ECO:0000256" key="7">
    <source>
        <dbReference type="SAM" id="Phobius"/>
    </source>
</evidence>
<feature type="transmembrane region" description="Helical" evidence="7">
    <location>
        <begin position="107"/>
        <end position="132"/>
    </location>
</feature>
<dbReference type="Proteomes" id="UP000583752">
    <property type="component" value="Unassembled WGS sequence"/>
</dbReference>
<dbReference type="AlphaFoldDB" id="A0A848HV77"/>
<comment type="similarity">
    <text evidence="2">Belongs to the DoxX family.</text>
</comment>
<evidence type="ECO:0000256" key="6">
    <source>
        <dbReference type="ARBA" id="ARBA00023136"/>
    </source>
</evidence>
<organism evidence="8 9">
    <name type="scientific">Massilia polaris</name>
    <dbReference type="NCBI Taxonomy" id="2728846"/>
    <lineage>
        <taxon>Bacteria</taxon>
        <taxon>Pseudomonadati</taxon>
        <taxon>Pseudomonadota</taxon>
        <taxon>Betaproteobacteria</taxon>
        <taxon>Burkholderiales</taxon>
        <taxon>Oxalobacteraceae</taxon>
        <taxon>Telluria group</taxon>
        <taxon>Massilia</taxon>
    </lineage>
</organism>
<dbReference type="PANTHER" id="PTHR33452:SF1">
    <property type="entry name" value="INNER MEMBRANE PROTEIN YPHA-RELATED"/>
    <property type="match status" value="1"/>
</dbReference>
<feature type="transmembrane region" description="Helical" evidence="7">
    <location>
        <begin position="48"/>
        <end position="71"/>
    </location>
</feature>
<keyword evidence="4 7" id="KW-0812">Transmembrane</keyword>
<proteinExistence type="inferred from homology"/>
<keyword evidence="5 7" id="KW-1133">Transmembrane helix</keyword>
<feature type="transmembrane region" description="Helical" evidence="7">
    <location>
        <begin position="16"/>
        <end position="36"/>
    </location>
</feature>